<evidence type="ECO:0000256" key="4">
    <source>
        <dbReference type="PROSITE-ProRule" id="PRU00409"/>
    </source>
</evidence>
<evidence type="ECO:0000256" key="2">
    <source>
        <dbReference type="ARBA" id="ARBA00022741"/>
    </source>
</evidence>
<dbReference type="SUPFAM" id="SSF56059">
    <property type="entry name" value="Glutathione synthetase ATP-binding domain-like"/>
    <property type="match status" value="1"/>
</dbReference>
<dbReference type="GO" id="GO:0016874">
    <property type="term" value="F:ligase activity"/>
    <property type="evidence" value="ECO:0007669"/>
    <property type="project" value="UniProtKB-KW"/>
</dbReference>
<dbReference type="GO" id="GO:0046872">
    <property type="term" value="F:metal ion binding"/>
    <property type="evidence" value="ECO:0007669"/>
    <property type="project" value="InterPro"/>
</dbReference>
<dbReference type="PANTHER" id="PTHR43585">
    <property type="entry name" value="FUMIPYRROLE BIOSYNTHESIS PROTEIN C"/>
    <property type="match status" value="1"/>
</dbReference>
<name>A0A6N3DLB3_9FIRM</name>
<dbReference type="AlphaFoldDB" id="A0A6N3DLB3"/>
<accession>A0A6N3DLB3</accession>
<dbReference type="InterPro" id="IPR013815">
    <property type="entry name" value="ATP_grasp_subdomain_1"/>
</dbReference>
<keyword evidence="3 4" id="KW-0067">ATP-binding</keyword>
<dbReference type="Gene3D" id="3.30.1490.20">
    <property type="entry name" value="ATP-grasp fold, A domain"/>
    <property type="match status" value="1"/>
</dbReference>
<reference evidence="6" key="1">
    <citation type="submission" date="2019-11" db="EMBL/GenBank/DDBJ databases">
        <authorList>
            <person name="Feng L."/>
        </authorList>
    </citation>
    <scope>NUCLEOTIDE SEQUENCE</scope>
    <source>
        <strain evidence="6">RintestinalisLFYP67</strain>
    </source>
</reference>
<gene>
    <name evidence="6" type="ORF">RILFYP67_01524</name>
</gene>
<dbReference type="PANTHER" id="PTHR43585:SF2">
    <property type="entry name" value="ATP-GRASP ENZYME FSQD"/>
    <property type="match status" value="1"/>
</dbReference>
<keyword evidence="1" id="KW-0436">Ligase</keyword>
<sequence length="376" mass="43141">MLEGRTIIVFGIEHYNPLGIIRSLGEQGIHPVFIAIPGRADVASASKYVAKCHRVKDYVEGCQLLLEEYGDFPADNLPIVITSDDEQVGYMDEHYDDFAGKFIFFNAGKNGGITEYMDKFNILELAKKNGLNTLEAVSVKRGEIPENVPYPVITKSIAPNIGGWKADVFICENEEELKAAYEKIQSPTVLVQHYIDKKNELVLEGFSADKGRQTFIAIASLYKYNIKGYYSPYHSVDNFKDQFLYDALSKMLEQIGFEGIFEIEFLVDKDDTLYFSEINFRNSTWSYAATCAGMNLPVLWAESMLSGKIPEDAYQEIPESFNAMVEPIDYQKRVIERNYSIEEWYEDFKNAKCKYYFNEKDLKPFFVMLENNNNLR</sequence>
<dbReference type="GO" id="GO:0005524">
    <property type="term" value="F:ATP binding"/>
    <property type="evidence" value="ECO:0007669"/>
    <property type="project" value="UniProtKB-UniRule"/>
</dbReference>
<dbReference type="InterPro" id="IPR052032">
    <property type="entry name" value="ATP-dep_AA_Ligase"/>
</dbReference>
<protein>
    <submittedName>
        <fullName evidence="6">Carbamoyl phosphate synthase-like protein</fullName>
    </submittedName>
</protein>
<keyword evidence="2 4" id="KW-0547">Nucleotide-binding</keyword>
<evidence type="ECO:0000256" key="3">
    <source>
        <dbReference type="ARBA" id="ARBA00022840"/>
    </source>
</evidence>
<organism evidence="6">
    <name type="scientific">Roseburia intestinalis</name>
    <dbReference type="NCBI Taxonomy" id="166486"/>
    <lineage>
        <taxon>Bacteria</taxon>
        <taxon>Bacillati</taxon>
        <taxon>Bacillota</taxon>
        <taxon>Clostridia</taxon>
        <taxon>Lachnospirales</taxon>
        <taxon>Lachnospiraceae</taxon>
        <taxon>Roseburia</taxon>
    </lineage>
</organism>
<dbReference type="InterPro" id="IPR011761">
    <property type="entry name" value="ATP-grasp"/>
</dbReference>
<feature type="domain" description="ATP-grasp" evidence="5">
    <location>
        <begin position="123"/>
        <end position="305"/>
    </location>
</feature>
<dbReference type="Gene3D" id="3.30.470.20">
    <property type="entry name" value="ATP-grasp fold, B domain"/>
    <property type="match status" value="1"/>
</dbReference>
<dbReference type="PROSITE" id="PS50975">
    <property type="entry name" value="ATP_GRASP"/>
    <property type="match status" value="1"/>
</dbReference>
<dbReference type="EMBL" id="CACRUM010000066">
    <property type="protein sequence ID" value="VYU29012.1"/>
    <property type="molecule type" value="Genomic_DNA"/>
</dbReference>
<evidence type="ECO:0000259" key="5">
    <source>
        <dbReference type="PROSITE" id="PS50975"/>
    </source>
</evidence>
<dbReference type="RefSeq" id="WP_173885734.1">
    <property type="nucleotide sequence ID" value="NZ_CACRUM010000066.1"/>
</dbReference>
<evidence type="ECO:0000313" key="6">
    <source>
        <dbReference type="EMBL" id="VYU29012.1"/>
    </source>
</evidence>
<proteinExistence type="predicted"/>
<evidence type="ECO:0000256" key="1">
    <source>
        <dbReference type="ARBA" id="ARBA00022598"/>
    </source>
</evidence>